<dbReference type="CDD" id="cd03788">
    <property type="entry name" value="GT20_TPS"/>
    <property type="match status" value="1"/>
</dbReference>
<dbReference type="Gene3D" id="3.40.50.2000">
    <property type="entry name" value="Glycogen Phosphorylase B"/>
    <property type="match status" value="2"/>
</dbReference>
<comment type="similarity">
    <text evidence="1">Belongs to the glycosyltransferase 20 family.</text>
</comment>
<dbReference type="InterPro" id="IPR001830">
    <property type="entry name" value="Glyco_trans_20"/>
</dbReference>
<dbReference type="PANTHER" id="PTHR10788">
    <property type="entry name" value="TREHALOSE-6-PHOSPHATE SYNTHASE"/>
    <property type="match status" value="1"/>
</dbReference>
<keyword evidence="3" id="KW-1185">Reference proteome</keyword>
<protein>
    <submittedName>
        <fullName evidence="2">Trehalose-6-phosphate synthase</fullName>
    </submittedName>
</protein>
<reference evidence="2 3" key="1">
    <citation type="submission" date="2021-05" db="EMBL/GenBank/DDBJ databases">
        <title>Roseococcus sp. XZZS9, whole genome shotgun sequencing project.</title>
        <authorList>
            <person name="Zhao G."/>
            <person name="Shen L."/>
        </authorList>
    </citation>
    <scope>NUCLEOTIDE SEQUENCE [LARGE SCALE GENOMIC DNA]</scope>
    <source>
        <strain evidence="2 3">XZZS9</strain>
    </source>
</reference>
<dbReference type="PANTHER" id="PTHR10788:SF106">
    <property type="entry name" value="BCDNA.GH08860"/>
    <property type="match status" value="1"/>
</dbReference>
<evidence type="ECO:0000313" key="3">
    <source>
        <dbReference type="Proteomes" id="UP000766336"/>
    </source>
</evidence>
<name>A0ABS5QCA1_9PROT</name>
<dbReference type="Proteomes" id="UP000766336">
    <property type="component" value="Unassembled WGS sequence"/>
</dbReference>
<dbReference type="SUPFAM" id="SSF53756">
    <property type="entry name" value="UDP-Glycosyltransferase/glycogen phosphorylase"/>
    <property type="match status" value="1"/>
</dbReference>
<dbReference type="Pfam" id="PF00982">
    <property type="entry name" value="Glyco_transf_20"/>
    <property type="match status" value="1"/>
</dbReference>
<evidence type="ECO:0000313" key="2">
    <source>
        <dbReference type="EMBL" id="MBS7810590.1"/>
    </source>
</evidence>
<sequence length="446" mass="50157">MARLVIVSNRVSPLRESGPMAGGLTVALQEAVKRREMLWFGWSGETSERREPRISTVGNRTQALIDLTSQEHRLYYTGFCNNLLWPLLHYRFGLAQFRRAEEEGWRAVNRRFAEQLLPLLREDDTIWIHDFHLFPLAAYLRELGARQRIGFYLHVPFPPPAVFAALPRAAALLRDLGAIDLIGTQTADDAEHLSDALRQEGVNTPVGVFPVGINAEAFARAAATAALRKDTQRFAESLGGRKLIFGVDRMDYSKGLPQRVLGYADLLKRYPQHRGKVTFLQAAPISRGEVTQYRLLRREMDELVGRINGEYAEVDWVPLRWTTRPIPRRTLGGYLRVADIALVTPLRDGMNLVAKEFVAAQPPEDPGVLILSHFAGAAREMEGAVKVNPNDPDEIAEALDIAINMPLAERRERWRLDYDRLAAAGPSGWSRSFLAELNRAEFSTTG</sequence>
<comment type="caution">
    <text evidence="2">The sequence shown here is derived from an EMBL/GenBank/DDBJ whole genome shotgun (WGS) entry which is preliminary data.</text>
</comment>
<proteinExistence type="inferred from homology"/>
<gene>
    <name evidence="2" type="ORF">KHU32_06555</name>
</gene>
<dbReference type="RefSeq" id="WP_213669202.1">
    <property type="nucleotide sequence ID" value="NZ_JAHCDA010000001.1"/>
</dbReference>
<evidence type="ECO:0000256" key="1">
    <source>
        <dbReference type="ARBA" id="ARBA00008799"/>
    </source>
</evidence>
<accession>A0ABS5QCA1</accession>
<dbReference type="EMBL" id="JAHCDA010000001">
    <property type="protein sequence ID" value="MBS7810590.1"/>
    <property type="molecule type" value="Genomic_DNA"/>
</dbReference>
<organism evidence="2 3">
    <name type="scientific">Roseococcus pinisoli</name>
    <dbReference type="NCBI Taxonomy" id="2835040"/>
    <lineage>
        <taxon>Bacteria</taxon>
        <taxon>Pseudomonadati</taxon>
        <taxon>Pseudomonadota</taxon>
        <taxon>Alphaproteobacteria</taxon>
        <taxon>Acetobacterales</taxon>
        <taxon>Roseomonadaceae</taxon>
        <taxon>Roseococcus</taxon>
    </lineage>
</organism>